<evidence type="ECO:0000313" key="2">
    <source>
        <dbReference type="Proteomes" id="UP000616114"/>
    </source>
</evidence>
<proteinExistence type="predicted"/>
<evidence type="ECO:0000313" key="1">
    <source>
        <dbReference type="EMBL" id="GGA18479.1"/>
    </source>
</evidence>
<dbReference type="SUPFAM" id="SSF55486">
    <property type="entry name" value="Metalloproteases ('zincins'), catalytic domain"/>
    <property type="match status" value="1"/>
</dbReference>
<dbReference type="EMBL" id="BMFY01000009">
    <property type="protein sequence ID" value="GGA18479.1"/>
    <property type="molecule type" value="Genomic_DNA"/>
</dbReference>
<keyword evidence="2" id="KW-1185">Reference proteome</keyword>
<dbReference type="RefSeq" id="WP_188550930.1">
    <property type="nucleotide sequence ID" value="NZ_BMFY01000009.1"/>
</dbReference>
<dbReference type="CDD" id="cd12954">
    <property type="entry name" value="MMP_TTHA0227_like_1"/>
    <property type="match status" value="1"/>
</dbReference>
<protein>
    <recommendedName>
        <fullName evidence="3">Zinicin-like metallopeptidase</fullName>
    </recommendedName>
</protein>
<sequence length="128" mass="14666">MNDARRLRRDRRGRGLRGPLLDSVHPAARRRELVFERNYAGQLRALRRRHPELEAVRFGLQRVPVFPAGEDLPLGRVLPASEASPAHIVLFRRPIETRAQDSRELPEIIGEVLRQQVALLLGIDEDEV</sequence>
<gene>
    <name evidence="1" type="ORF">GCM10011333_21910</name>
</gene>
<dbReference type="AlphaFoldDB" id="A0A8J2TZ08"/>
<dbReference type="Gene3D" id="3.30.2010.20">
    <property type="match status" value="1"/>
</dbReference>
<dbReference type="Pfam" id="PF06262">
    <property type="entry name" value="Zincin_1"/>
    <property type="match status" value="1"/>
</dbReference>
<dbReference type="InterPro" id="IPR010428">
    <property type="entry name" value="Zincin_1"/>
</dbReference>
<dbReference type="InterPro" id="IPR038555">
    <property type="entry name" value="Zincin_1_sf"/>
</dbReference>
<reference evidence="1" key="2">
    <citation type="submission" date="2020-09" db="EMBL/GenBank/DDBJ databases">
        <authorList>
            <person name="Sun Q."/>
            <person name="Zhou Y."/>
        </authorList>
    </citation>
    <scope>NUCLEOTIDE SEQUENCE</scope>
    <source>
        <strain evidence="1">CGMCC 1.12785</strain>
    </source>
</reference>
<organism evidence="1 2">
    <name type="scientific">Sediminivirga luteola</name>
    <dbReference type="NCBI Taxonomy" id="1774748"/>
    <lineage>
        <taxon>Bacteria</taxon>
        <taxon>Bacillati</taxon>
        <taxon>Actinomycetota</taxon>
        <taxon>Actinomycetes</taxon>
        <taxon>Micrococcales</taxon>
        <taxon>Brevibacteriaceae</taxon>
        <taxon>Sediminivirga</taxon>
    </lineage>
</organism>
<accession>A0A8J2TZ08</accession>
<comment type="caution">
    <text evidence="1">The sequence shown here is derived from an EMBL/GenBank/DDBJ whole genome shotgun (WGS) entry which is preliminary data.</text>
</comment>
<dbReference type="Proteomes" id="UP000616114">
    <property type="component" value="Unassembled WGS sequence"/>
</dbReference>
<name>A0A8J2TZ08_9MICO</name>
<evidence type="ECO:0008006" key="3">
    <source>
        <dbReference type="Google" id="ProtNLM"/>
    </source>
</evidence>
<reference evidence="1" key="1">
    <citation type="journal article" date="2014" name="Int. J. Syst. Evol. Microbiol.">
        <title>Complete genome sequence of Corynebacterium casei LMG S-19264T (=DSM 44701T), isolated from a smear-ripened cheese.</title>
        <authorList>
            <consortium name="US DOE Joint Genome Institute (JGI-PGF)"/>
            <person name="Walter F."/>
            <person name="Albersmeier A."/>
            <person name="Kalinowski J."/>
            <person name="Ruckert C."/>
        </authorList>
    </citation>
    <scope>NUCLEOTIDE SEQUENCE</scope>
    <source>
        <strain evidence="1">CGMCC 1.12785</strain>
    </source>
</reference>